<dbReference type="EMBL" id="JAMSHJ010000007">
    <property type="protein sequence ID" value="KAI5383590.1"/>
    <property type="molecule type" value="Genomic_DNA"/>
</dbReference>
<evidence type="ECO:0008006" key="6">
    <source>
        <dbReference type="Google" id="ProtNLM"/>
    </source>
</evidence>
<dbReference type="PANTHER" id="PTHR13500:SF0">
    <property type="entry name" value="NUCLEOLAR PRE-RIBOSOMAL-ASSOCIATED PROTEIN 1"/>
    <property type="match status" value="1"/>
</dbReference>
<gene>
    <name evidence="4" type="ORF">KIW84_070822</name>
</gene>
<dbReference type="Pfam" id="PF11707">
    <property type="entry name" value="Npa1"/>
    <property type="match status" value="1"/>
</dbReference>
<dbReference type="GO" id="GO:0000463">
    <property type="term" value="P:maturation of LSU-rRNA from tricistronic rRNA transcript (SSU-rRNA, 5.8S rRNA, LSU-rRNA)"/>
    <property type="evidence" value="ECO:0007669"/>
    <property type="project" value="TreeGrafter"/>
</dbReference>
<comment type="caution">
    <text evidence="4">The sequence shown here is derived from an EMBL/GenBank/DDBJ whole genome shotgun (WGS) entry which is preliminary data.</text>
</comment>
<dbReference type="Proteomes" id="UP001058974">
    <property type="component" value="Chromosome 7"/>
</dbReference>
<sequence>MVENSAAGHGGVISYEAKLKELLHRITSSEIKLVSDATKEFVKLLKSDNGAKLLRDYVLSSPKCSELLEAWKLRQGKQGLHYVFALISALLSHRNGKQKQGFNDAESVSIARDLDKFARLIVTDYLNDLYKELNGKELKRQKAALLLLASIVRRGPSIASEVAKSFDFKVSGFAALAKRTRKSEGKREVLLRKSFVGFAMSFLEVGKPGLLRWILQQREMYSGVLRGLENDDDETVVFVLSTLRDYVLVEASLVPPGLRSVLFGSVTLEQLVGICGREGGGDAAKIAFDVLVLVCTDPSNGLMPDSKKRPHPLKGNQKRMMDLLKKMWPTEVQYHRDLLLAIVNAQPTFGLLYIKEFPHNVENYKSSSWIFAVSLAADLVSSISNGISKEFGNSRSNVSSSIDNMDLLDIVKCLFPRPFSRSMFNKGLHHANSFVKHGTLRLLLELLKLLDSLFDGLNHNSSSGNPLMQHMVSVKQEIQNYVQPYLPDLQVLLNLLSSLDTCYESNNSSLKRNASHREHDGNSRKKLKMDTSESDIDIIVGGISSAPDIDLSGNRGTVDDALKEDAPDDAEDLKNNIGEIWGLELHSIGISTLKDAESYLLSKLLDALRYYHRSLPLTLDHSFDSFKGLLKNPLELTSHLQVSLLSLLMEYIQWCPENEIPTRTPAMLYKYLQPFTNLFMFSPIKKARSLAYRLAMAAMYSTGAFDGNLHEIHAWLLFLPGYQREHSPVNILEVDVLHNLTSFVITFLCDAVSTLGNNLVKYWNILKNHVHSLEGDKDLSPDVSPFIVCLLEKCLKVIRSKSGACSLPKKSIVLLYTCNTVKYLLQTQVNAELLSSVVNADLTERLADSYEHDEVFPEWKPLKNLLDFVEGISHQQSCCLLSGKKESVHPDGSLGNSLGDVNRLLGGGDDHRMAETTVAFISSIVCENTDKISTNLPSGVIISRDLLDVPFSLLSSIYFLDYSVLVHASKRWPVTFYAGLDMAISDLCSDSQNAALIETSNLTLCPDSLTCGQLLEAFEPDSAAFSIVLKQTPFHVIFPAMMCMNGHCASKLSKMQDLLLHKLRESVNDHSLLPSLQLVLFWTHQIQLSHKFIPLAEIEQLLNICVILVQNLLGQLLVPESCSDLSIKDSAFSFSSHYIEEVITTICCHPSILMSLSFSLGNSRNINGNTGTDFDILNVLSGEGFKNFGNPILDILTMNLDNMWSLFGAHLCGSKAEDVANNFVKIFKGLQQKLFLEIKKRFELCIGVKDTTPLLPTLYALHTLHRFLSPFQLLELVDWMFNRVGMDDLPTKMSFLSVGCSLAAYAFSTLSFYFQKSSGNRISYDLFWEMGESNLKADIFEQIYSKVVDFSVNHEIDCADSCLHEAVNALYKQKNMQQENFHPLMLVVRKVIMNTPVKLLSLCLYKMNAKRARLLHILTELSSLHSSIFGHLFLGLVKRSLDHDLGVAEALDLSLSEDQLILLLPTSLSYLRLILKRFGDLSHRDDFKQIPYFYSKILLKGFSQWKSFLSKDIFEEEYGESVPSSVQELLCLTDCSLLGKTIHMLQYHFALNGVSLKLKKRLKLFKSIFPKLALHDELMDCHSQCIDSYSLCQSFNIINHVVAKISLCKMLLFHEEGGDLKEVAVEMQNNLKASRIRFINVLVDIWQVIVQKFSLSSDQSRTGKSTSISLLYNHLEVFVLTTILELTGEMQSDLIQSQSITFLEILFRSALLYRFSDPMTMKTLQVIVTRLNKGRLSYDLYLQLLLAHSQFAPTLHSARRPAGSFLKPVSSILKCIAIPFLDHSENNEKHKVLTTKLSKGPLEIVKLLWILLWTKARETDLDSRNEIGINLKELLALLRYSYGATLSEIDLAIYNVMKQIESMTGSCPQNLEVNSEAIEEWTKSQQRDNFPIDPDVCVSTVLFFPYDRSISDEVPSVNKTEIDSIRKKMYSSHVELKERYDPVFILRFSNYGLSKASIEPVEFAGSGLLAIAFVSMSSPDQGIRRLAYDTLLKYKNALEKCQKRKDVMGLRLLMNSVQNSIEESWKRIPSVIALFAAEASCVLLDSSHDHYAAINTFLIQSSKLNMKVIPLFDNFIWSSSVNFKSERSWILRLVYAGLNSDDDAMIYIRNSILETLMSFYVSPFSDAVSKDLIIEVIKKSIKVQKIARHLVKRCSLFSWLSSLISVTRRLGLNGDENKFFMKHVLVVLKVVNDVILSGSMSKWIQNHGLEQLTELSSNLFSFVLHDVTMTDESVELVNPFLQMIVSVLKFSQKRKICQPHFTLSVEGLYQIYQAGSVCNQASKGINPDFALEAILMSPPPISIFLMDQERLQNFIIWAISTALASDSSQRLRSNESHIFVKKEESHDDSLVSKFLRWLTASVINGKLHQKSNDIYSGFAETHKLESLHSLLVHVENTSGQRHDINIGCEELLASTIFYLHLLPGINQELLPSVVSALCLLTFGASNLQVGRTILLQGYDAIISSNSSRVRCPPEANPDWRWSFYQPRKDQSLEVTGTGTQNMEEYHACQNLLVIVANVLGGKKLESACLSPLDVEISSLIKWERSLLTECLL</sequence>
<dbReference type="PANTHER" id="PTHR13500">
    <property type="entry name" value="NUCLEOLAR PRERIBOSOMAL-ASSOCIATED PROTEIN 1"/>
    <property type="match status" value="1"/>
</dbReference>
<name>A0A9D4VJ23_PEA</name>
<evidence type="ECO:0000313" key="4">
    <source>
        <dbReference type="EMBL" id="KAI5383590.1"/>
    </source>
</evidence>
<dbReference type="InterPro" id="IPR039844">
    <property type="entry name" value="URB1"/>
</dbReference>
<evidence type="ECO:0000259" key="2">
    <source>
        <dbReference type="Pfam" id="PF11707"/>
    </source>
</evidence>
<reference evidence="4 5" key="1">
    <citation type="journal article" date="2022" name="Nat. Genet.">
        <title>Improved pea reference genome and pan-genome highlight genomic features and evolutionary characteristics.</title>
        <authorList>
            <person name="Yang T."/>
            <person name="Liu R."/>
            <person name="Luo Y."/>
            <person name="Hu S."/>
            <person name="Wang D."/>
            <person name="Wang C."/>
            <person name="Pandey M.K."/>
            <person name="Ge S."/>
            <person name="Xu Q."/>
            <person name="Li N."/>
            <person name="Li G."/>
            <person name="Huang Y."/>
            <person name="Saxena R.K."/>
            <person name="Ji Y."/>
            <person name="Li M."/>
            <person name="Yan X."/>
            <person name="He Y."/>
            <person name="Liu Y."/>
            <person name="Wang X."/>
            <person name="Xiang C."/>
            <person name="Varshney R.K."/>
            <person name="Ding H."/>
            <person name="Gao S."/>
            <person name="Zong X."/>
        </authorList>
    </citation>
    <scope>NUCLEOTIDE SEQUENCE [LARGE SCALE GENOMIC DNA]</scope>
    <source>
        <strain evidence="4 5">cv. Zhongwan 6</strain>
    </source>
</reference>
<keyword evidence="5" id="KW-1185">Reference proteome</keyword>
<feature type="domain" description="URB1 C-terminal" evidence="3">
    <location>
        <begin position="1969"/>
        <end position="2159"/>
    </location>
</feature>
<dbReference type="InterPro" id="IPR032436">
    <property type="entry name" value="URB1_C"/>
</dbReference>
<feature type="compositionally biased region" description="Basic and acidic residues" evidence="1">
    <location>
        <begin position="515"/>
        <end position="529"/>
    </location>
</feature>
<accession>A0A9D4VJ23</accession>
<dbReference type="Gramene" id="Psat07G0082200-T1">
    <property type="protein sequence ID" value="KAI5383590.1"/>
    <property type="gene ID" value="KIW84_070822"/>
</dbReference>
<proteinExistence type="predicted"/>
<dbReference type="SUPFAM" id="SSF48371">
    <property type="entry name" value="ARM repeat"/>
    <property type="match status" value="1"/>
</dbReference>
<dbReference type="GO" id="GO:0005730">
    <property type="term" value="C:nucleolus"/>
    <property type="evidence" value="ECO:0007669"/>
    <property type="project" value="TreeGrafter"/>
</dbReference>
<feature type="region of interest" description="Disordered" evidence="1">
    <location>
        <begin position="507"/>
        <end position="529"/>
    </location>
</feature>
<dbReference type="GO" id="GO:0000466">
    <property type="term" value="P:maturation of 5.8S rRNA from tricistronic rRNA transcript (SSU-rRNA, 5.8S rRNA, LSU-rRNA)"/>
    <property type="evidence" value="ECO:0007669"/>
    <property type="project" value="TreeGrafter"/>
</dbReference>
<evidence type="ECO:0000259" key="3">
    <source>
        <dbReference type="Pfam" id="PF16201"/>
    </source>
</evidence>
<evidence type="ECO:0000313" key="5">
    <source>
        <dbReference type="Proteomes" id="UP001058974"/>
    </source>
</evidence>
<organism evidence="4 5">
    <name type="scientific">Pisum sativum</name>
    <name type="common">Garden pea</name>
    <name type="synonym">Lathyrus oleraceus</name>
    <dbReference type="NCBI Taxonomy" id="3888"/>
    <lineage>
        <taxon>Eukaryota</taxon>
        <taxon>Viridiplantae</taxon>
        <taxon>Streptophyta</taxon>
        <taxon>Embryophyta</taxon>
        <taxon>Tracheophyta</taxon>
        <taxon>Spermatophyta</taxon>
        <taxon>Magnoliopsida</taxon>
        <taxon>eudicotyledons</taxon>
        <taxon>Gunneridae</taxon>
        <taxon>Pentapetalae</taxon>
        <taxon>rosids</taxon>
        <taxon>fabids</taxon>
        <taxon>Fabales</taxon>
        <taxon>Fabaceae</taxon>
        <taxon>Papilionoideae</taxon>
        <taxon>50 kb inversion clade</taxon>
        <taxon>NPAAA clade</taxon>
        <taxon>Hologalegina</taxon>
        <taxon>IRL clade</taxon>
        <taxon>Fabeae</taxon>
        <taxon>Lathyrus</taxon>
    </lineage>
</organism>
<dbReference type="InterPro" id="IPR021714">
    <property type="entry name" value="URB1_N"/>
</dbReference>
<feature type="domain" description="URB1 N-terminal" evidence="2">
    <location>
        <begin position="64"/>
        <end position="370"/>
    </location>
</feature>
<evidence type="ECO:0000256" key="1">
    <source>
        <dbReference type="SAM" id="MobiDB-lite"/>
    </source>
</evidence>
<dbReference type="InterPro" id="IPR016024">
    <property type="entry name" value="ARM-type_fold"/>
</dbReference>
<dbReference type="Pfam" id="PF16201">
    <property type="entry name" value="NopRA1"/>
    <property type="match status" value="1"/>
</dbReference>
<protein>
    <recommendedName>
        <fullName evidence="6">Nucleolar pre-ribosomal-associated protein 1</fullName>
    </recommendedName>
</protein>